<reference evidence="3" key="1">
    <citation type="journal article" date="2020" name="bioRxiv">
        <title>Chromosome-level reference genome of the European wasp spider Argiope bruennichi: a resource for studies on range expansion and evolutionary adaptation.</title>
        <authorList>
            <person name="Sheffer M.M."/>
            <person name="Hoppe A."/>
            <person name="Krehenwinkel H."/>
            <person name="Uhl G."/>
            <person name="Kuss A.W."/>
            <person name="Jensen L."/>
            <person name="Jensen C."/>
            <person name="Gillespie R.G."/>
            <person name="Hoff K.J."/>
            <person name="Prost S."/>
        </authorList>
    </citation>
    <scope>NUCLEOTIDE SEQUENCE</scope>
</reference>
<dbReference type="PROSITE" id="PS50912">
    <property type="entry name" value="EAR"/>
    <property type="match status" value="1"/>
</dbReference>
<dbReference type="EMBL" id="JABXBU010001863">
    <property type="protein sequence ID" value="KAF8782974.1"/>
    <property type="molecule type" value="Genomic_DNA"/>
</dbReference>
<sequence length="368" mass="42167">MSSYEALKSSSVLAYFELHQVLNVGFSLRFLPILDAGIFGEAYQLSSKEMIVWANQNDQTCTSFKSLKFEVQQDGTLKETGRLRGRIFPCSLRVLEDDVQGFKLHVDRASRCTEERKITDIIKTVFTSGDDSVYVMPSSNSVVLDAKLLETEEGIFIIIAYEMRENGERMHVYEYDGINDNLDKLQKIHSHMSLLDVTNIRYDSKIQFVFKSSISKVVSTSAFWSNTDKDIYLFLAKEKTKVFKNNVWSFVYSEPVEVYVLEDDLKFCYEINIYGILSFDTFRLDGETYILALSPHLQTVYLLQYRGYAGFQVIQEFSAPGVVSVSVFSPGHDIFLAIASKTGQTRILKCVMRGRNFVESREIKELNF</sequence>
<accession>A0A8T0EZ62</accession>
<dbReference type="Pfam" id="PF03736">
    <property type="entry name" value="EPTP"/>
    <property type="match status" value="1"/>
</dbReference>
<gene>
    <name evidence="3" type="ORF">HNY73_013197</name>
</gene>
<dbReference type="InterPro" id="IPR005492">
    <property type="entry name" value="EPTP"/>
</dbReference>
<evidence type="ECO:0000256" key="1">
    <source>
        <dbReference type="ARBA" id="ARBA00022729"/>
    </source>
</evidence>
<evidence type="ECO:0000313" key="4">
    <source>
        <dbReference type="Proteomes" id="UP000807504"/>
    </source>
</evidence>
<proteinExistence type="predicted"/>
<dbReference type="InterPro" id="IPR009039">
    <property type="entry name" value="EAR"/>
</dbReference>
<dbReference type="AlphaFoldDB" id="A0A8T0EZ62"/>
<name>A0A8T0EZ62_ARGBR</name>
<keyword evidence="1" id="KW-0732">Signal</keyword>
<evidence type="ECO:0000313" key="3">
    <source>
        <dbReference type="EMBL" id="KAF8782974.1"/>
    </source>
</evidence>
<evidence type="ECO:0000256" key="2">
    <source>
        <dbReference type="ARBA" id="ARBA00022737"/>
    </source>
</evidence>
<protein>
    <submittedName>
        <fullName evidence="3">Uncharacterized protein</fullName>
    </submittedName>
</protein>
<organism evidence="3 4">
    <name type="scientific">Argiope bruennichi</name>
    <name type="common">Wasp spider</name>
    <name type="synonym">Aranea bruennichi</name>
    <dbReference type="NCBI Taxonomy" id="94029"/>
    <lineage>
        <taxon>Eukaryota</taxon>
        <taxon>Metazoa</taxon>
        <taxon>Ecdysozoa</taxon>
        <taxon>Arthropoda</taxon>
        <taxon>Chelicerata</taxon>
        <taxon>Arachnida</taxon>
        <taxon>Araneae</taxon>
        <taxon>Araneomorphae</taxon>
        <taxon>Entelegynae</taxon>
        <taxon>Araneoidea</taxon>
        <taxon>Araneidae</taxon>
        <taxon>Argiope</taxon>
    </lineage>
</organism>
<keyword evidence="4" id="KW-1185">Reference proteome</keyword>
<dbReference type="Proteomes" id="UP000807504">
    <property type="component" value="Unassembled WGS sequence"/>
</dbReference>
<keyword evidence="2" id="KW-0677">Repeat</keyword>
<reference evidence="3" key="2">
    <citation type="submission" date="2020-06" db="EMBL/GenBank/DDBJ databases">
        <authorList>
            <person name="Sheffer M."/>
        </authorList>
    </citation>
    <scope>NUCLEOTIDE SEQUENCE</scope>
</reference>
<comment type="caution">
    <text evidence="3">The sequence shown here is derived from an EMBL/GenBank/DDBJ whole genome shotgun (WGS) entry which is preliminary data.</text>
</comment>